<keyword evidence="1" id="KW-0732">Signal</keyword>
<evidence type="ECO:0000313" key="3">
    <source>
        <dbReference type="EMBL" id="GAA2530761.1"/>
    </source>
</evidence>
<evidence type="ECO:0000256" key="1">
    <source>
        <dbReference type="SAM" id="SignalP"/>
    </source>
</evidence>
<dbReference type="SUPFAM" id="SSF50370">
    <property type="entry name" value="Ricin B-like lectins"/>
    <property type="match status" value="1"/>
</dbReference>
<dbReference type="Proteomes" id="UP001499978">
    <property type="component" value="Unassembled WGS sequence"/>
</dbReference>
<feature type="signal peptide" evidence="1">
    <location>
        <begin position="1"/>
        <end position="26"/>
    </location>
</feature>
<comment type="caution">
    <text evidence="3">The sequence shown here is derived from an EMBL/GenBank/DDBJ whole genome shotgun (WGS) entry which is preliminary data.</text>
</comment>
<dbReference type="SMART" id="SM00458">
    <property type="entry name" value="RICIN"/>
    <property type="match status" value="1"/>
</dbReference>
<gene>
    <name evidence="3" type="ORF">GCM10010201_32840</name>
</gene>
<proteinExistence type="predicted"/>
<evidence type="ECO:0000313" key="4">
    <source>
        <dbReference type="Proteomes" id="UP001499978"/>
    </source>
</evidence>
<feature type="chain" id="PRO_5046257421" description="Ricin B lectin domain-containing protein" evidence="1">
    <location>
        <begin position="27"/>
        <end position="239"/>
    </location>
</feature>
<name>A0ABP6B0S9_9ACTN</name>
<accession>A0ABP6B0S9</accession>
<dbReference type="PROSITE" id="PS50231">
    <property type="entry name" value="RICIN_B_LECTIN"/>
    <property type="match status" value="1"/>
</dbReference>
<dbReference type="CDD" id="cd00161">
    <property type="entry name" value="beta-trefoil_Ricin-like"/>
    <property type="match status" value="1"/>
</dbReference>
<dbReference type="Gene3D" id="2.80.10.50">
    <property type="match status" value="1"/>
</dbReference>
<dbReference type="EMBL" id="BAAARY010000022">
    <property type="protein sequence ID" value="GAA2530761.1"/>
    <property type="molecule type" value="Genomic_DNA"/>
</dbReference>
<protein>
    <recommendedName>
        <fullName evidence="2">Ricin B lectin domain-containing protein</fullName>
    </recommendedName>
</protein>
<keyword evidence="4" id="KW-1185">Reference proteome</keyword>
<feature type="domain" description="Ricin B lectin" evidence="2">
    <location>
        <begin position="107"/>
        <end position="236"/>
    </location>
</feature>
<reference evidence="4" key="1">
    <citation type="journal article" date="2019" name="Int. J. Syst. Evol. Microbiol.">
        <title>The Global Catalogue of Microorganisms (GCM) 10K type strain sequencing project: providing services to taxonomists for standard genome sequencing and annotation.</title>
        <authorList>
            <consortium name="The Broad Institute Genomics Platform"/>
            <consortium name="The Broad Institute Genome Sequencing Center for Infectious Disease"/>
            <person name="Wu L."/>
            <person name="Ma J."/>
        </authorList>
    </citation>
    <scope>NUCLEOTIDE SEQUENCE [LARGE SCALE GENOMIC DNA]</scope>
    <source>
        <strain evidence="4">JCM 3367</strain>
    </source>
</reference>
<sequence length="239" mass="26528">MLRRSAVVMAAGLTALAFVPSAAAMAAPIEGSNQSVVRDESFVGEGRGRLNDALREAENDAFNQARRSGYERRDCSTERIQRDDRGNGNWIVRHTISCENGNGGPGPGRDLLVNAISGLCFDAGRNARDVVTLEECDGRNGQRVDVDRRAGTIKVFGQCLEPERASGREAEVVFNRCDGSRDQEWSFNRRGMDLYEIQNDRRDMCLDVLDRNPDEGSEVGVRRCSDNDVNQEWLVGDRD</sequence>
<dbReference type="Pfam" id="PF00652">
    <property type="entry name" value="Ricin_B_lectin"/>
    <property type="match status" value="1"/>
</dbReference>
<evidence type="ECO:0000259" key="2">
    <source>
        <dbReference type="SMART" id="SM00458"/>
    </source>
</evidence>
<dbReference type="InterPro" id="IPR000772">
    <property type="entry name" value="Ricin_B_lectin"/>
</dbReference>
<organism evidence="3 4">
    <name type="scientific">Pilimelia columellifera subsp. columellifera</name>
    <dbReference type="NCBI Taxonomy" id="706583"/>
    <lineage>
        <taxon>Bacteria</taxon>
        <taxon>Bacillati</taxon>
        <taxon>Actinomycetota</taxon>
        <taxon>Actinomycetes</taxon>
        <taxon>Micromonosporales</taxon>
        <taxon>Micromonosporaceae</taxon>
        <taxon>Pilimelia</taxon>
    </lineage>
</organism>
<dbReference type="InterPro" id="IPR035992">
    <property type="entry name" value="Ricin_B-like_lectins"/>
</dbReference>